<evidence type="ECO:0000256" key="1">
    <source>
        <dbReference type="SAM" id="MobiDB-lite"/>
    </source>
</evidence>
<dbReference type="GO" id="GO:0004622">
    <property type="term" value="F:phosphatidylcholine lysophospholipase activity"/>
    <property type="evidence" value="ECO:0007669"/>
    <property type="project" value="TreeGrafter"/>
</dbReference>
<protein>
    <submittedName>
        <fullName evidence="3">GDSL-like Lipase/Acylhydrolase</fullName>
    </submittedName>
</protein>
<keyword evidence="2" id="KW-0812">Transmembrane</keyword>
<dbReference type="Proteomes" id="UP000187735">
    <property type="component" value="Chromosome"/>
</dbReference>
<dbReference type="PANTHER" id="PTHR30383:SF5">
    <property type="entry name" value="SGNH HYDROLASE-TYPE ESTERASE DOMAIN-CONTAINING PROTEIN"/>
    <property type="match status" value="1"/>
</dbReference>
<evidence type="ECO:0000313" key="4">
    <source>
        <dbReference type="Proteomes" id="UP000187735"/>
    </source>
</evidence>
<keyword evidence="3" id="KW-0378">Hydrolase</keyword>
<dbReference type="CDD" id="cd00229">
    <property type="entry name" value="SGNH_hydrolase"/>
    <property type="match status" value="1"/>
</dbReference>
<dbReference type="EMBL" id="CP017641">
    <property type="protein sequence ID" value="APZ95311.1"/>
    <property type="molecule type" value="Genomic_DNA"/>
</dbReference>
<sequence length="572" mass="64241">MSELPGEGSEAADPQDGGTAPAPDSMRRKRRRRLFAVAFGLLPFVVLEVGLRLFGVGSANDDVHAGFGNASPLFERNNAEGVYETSLAKQQFFVSQKFAIKKPENEFRIFCLGGSTVQGRPYRPETSFGKWLELELNAADSSRHYQAINCGGISYASYRLRRVLQEVLQYDPDLILLATGHNEFLEDRTYSSVRERSALRRTVESAAMSLKTVQVLRRAVGGGPRVEPTDDTPATSDSVEARLDDEAGYASYHRDEEWHQQVVEQYSDSVDQMLQMCHSASVPVVAVRLGSNLRDCPPFKSEHAHGLSVEDQQRWQTLFDEATKVETNDAAAALSIYERAERIDDQHPLLHFRIARCYDRLGRFSEAYNSYRAARDLDICPLRMTTAMSSEFARLATTHDVAMVDAESLIIANSIDGIPGYRSYIDHVHPTIEAHQTIARAVGDTLRETGLVETKTQLTPSDRREVFREHLDYLGPTYFSNGRRRIGWLEAWARRQRLWDETLPYDTRSFVAAAVRAIDLHDYETADQHLTAAITGDAAAMDALRDASDALVEQGRTTDAKWILERLKTSIK</sequence>
<gene>
    <name evidence="3" type="ORF">Fuma_04967</name>
</gene>
<dbReference type="Gene3D" id="3.40.50.1110">
    <property type="entry name" value="SGNH hydrolase"/>
    <property type="match status" value="1"/>
</dbReference>
<keyword evidence="2" id="KW-1133">Transmembrane helix</keyword>
<reference evidence="3 4" key="1">
    <citation type="journal article" date="2016" name="Front. Microbiol.">
        <title>Fuerstia marisgermanicae gen. nov., sp. nov., an Unusual Member of the Phylum Planctomycetes from the German Wadden Sea.</title>
        <authorList>
            <person name="Kohn T."/>
            <person name="Heuer A."/>
            <person name="Jogler M."/>
            <person name="Vollmers J."/>
            <person name="Boedeker C."/>
            <person name="Bunk B."/>
            <person name="Rast P."/>
            <person name="Borchert D."/>
            <person name="Glockner I."/>
            <person name="Freese H.M."/>
            <person name="Klenk H.P."/>
            <person name="Overmann J."/>
            <person name="Kaster A.K."/>
            <person name="Rohde M."/>
            <person name="Wiegand S."/>
            <person name="Jogler C."/>
        </authorList>
    </citation>
    <scope>NUCLEOTIDE SEQUENCE [LARGE SCALE GENOMIC DNA]</scope>
    <source>
        <strain evidence="3 4">NH11</strain>
    </source>
</reference>
<dbReference type="SUPFAM" id="SSF48452">
    <property type="entry name" value="TPR-like"/>
    <property type="match status" value="1"/>
</dbReference>
<name>A0A1P8WMP9_9PLAN</name>
<dbReference type="STRING" id="1891926.Fuma_04967"/>
<dbReference type="InterPro" id="IPR051532">
    <property type="entry name" value="Ester_Hydrolysis_Enzymes"/>
</dbReference>
<accession>A0A1P8WMP9</accession>
<dbReference type="PANTHER" id="PTHR30383">
    <property type="entry name" value="THIOESTERASE 1/PROTEASE 1/LYSOPHOSPHOLIPASE L1"/>
    <property type="match status" value="1"/>
</dbReference>
<dbReference type="InterPro" id="IPR036514">
    <property type="entry name" value="SGNH_hydro_sf"/>
</dbReference>
<dbReference type="InterPro" id="IPR011990">
    <property type="entry name" value="TPR-like_helical_dom_sf"/>
</dbReference>
<keyword evidence="2" id="KW-0472">Membrane</keyword>
<proteinExistence type="predicted"/>
<dbReference type="Gene3D" id="1.25.40.10">
    <property type="entry name" value="Tetratricopeptide repeat domain"/>
    <property type="match status" value="1"/>
</dbReference>
<feature type="transmembrane region" description="Helical" evidence="2">
    <location>
        <begin position="34"/>
        <end position="54"/>
    </location>
</feature>
<keyword evidence="4" id="KW-1185">Reference proteome</keyword>
<dbReference type="Pfam" id="PF14559">
    <property type="entry name" value="TPR_19"/>
    <property type="match status" value="1"/>
</dbReference>
<dbReference type="SUPFAM" id="SSF52266">
    <property type="entry name" value="SGNH hydrolase"/>
    <property type="match status" value="1"/>
</dbReference>
<feature type="region of interest" description="Disordered" evidence="1">
    <location>
        <begin position="1"/>
        <end position="26"/>
    </location>
</feature>
<dbReference type="AlphaFoldDB" id="A0A1P8WMP9"/>
<dbReference type="OrthoDB" id="228932at2"/>
<dbReference type="RefSeq" id="WP_077026494.1">
    <property type="nucleotide sequence ID" value="NZ_CP017641.1"/>
</dbReference>
<organism evidence="3 4">
    <name type="scientific">Fuerstiella marisgermanici</name>
    <dbReference type="NCBI Taxonomy" id="1891926"/>
    <lineage>
        <taxon>Bacteria</taxon>
        <taxon>Pseudomonadati</taxon>
        <taxon>Planctomycetota</taxon>
        <taxon>Planctomycetia</taxon>
        <taxon>Planctomycetales</taxon>
        <taxon>Planctomycetaceae</taxon>
        <taxon>Fuerstiella</taxon>
    </lineage>
</organism>
<evidence type="ECO:0000313" key="3">
    <source>
        <dbReference type="EMBL" id="APZ95311.1"/>
    </source>
</evidence>
<dbReference type="KEGG" id="fmr:Fuma_04967"/>
<evidence type="ECO:0000256" key="2">
    <source>
        <dbReference type="SAM" id="Phobius"/>
    </source>
</evidence>